<dbReference type="CDD" id="cd18617">
    <property type="entry name" value="GH43_XynB-like"/>
    <property type="match status" value="1"/>
</dbReference>
<dbReference type="GO" id="GO:0004553">
    <property type="term" value="F:hydrolase activity, hydrolyzing O-glycosyl compounds"/>
    <property type="evidence" value="ECO:0007669"/>
    <property type="project" value="InterPro"/>
</dbReference>
<evidence type="ECO:0000313" key="8">
    <source>
        <dbReference type="EMBL" id="ETN37611.1"/>
    </source>
</evidence>
<evidence type="ECO:0000256" key="3">
    <source>
        <dbReference type="ARBA" id="ARBA00023295"/>
    </source>
</evidence>
<keyword evidence="2 6" id="KW-0378">Hydrolase</keyword>
<dbReference type="PANTHER" id="PTHR42812:SF12">
    <property type="entry name" value="BETA-XYLOSIDASE-RELATED"/>
    <property type="match status" value="1"/>
</dbReference>
<dbReference type="VEuPathDB" id="FungiDB:HMPREF1541_07233"/>
<evidence type="ECO:0000256" key="1">
    <source>
        <dbReference type="ARBA" id="ARBA00009865"/>
    </source>
</evidence>
<reference evidence="8 9" key="1">
    <citation type="submission" date="2013-03" db="EMBL/GenBank/DDBJ databases">
        <title>The Genome Sequence of Phialophora europaea CBS 101466.</title>
        <authorList>
            <consortium name="The Broad Institute Genomics Platform"/>
            <person name="Cuomo C."/>
            <person name="de Hoog S."/>
            <person name="Gorbushina A."/>
            <person name="Walker B."/>
            <person name="Young S.K."/>
            <person name="Zeng Q."/>
            <person name="Gargeya S."/>
            <person name="Fitzgerald M."/>
            <person name="Haas B."/>
            <person name="Abouelleil A."/>
            <person name="Allen A.W."/>
            <person name="Alvarado L."/>
            <person name="Arachchi H.M."/>
            <person name="Berlin A.M."/>
            <person name="Chapman S.B."/>
            <person name="Gainer-Dewar J."/>
            <person name="Goldberg J."/>
            <person name="Griggs A."/>
            <person name="Gujja S."/>
            <person name="Hansen M."/>
            <person name="Howarth C."/>
            <person name="Imamovic A."/>
            <person name="Ireland A."/>
            <person name="Larimer J."/>
            <person name="McCowan C."/>
            <person name="Murphy C."/>
            <person name="Pearson M."/>
            <person name="Poon T.W."/>
            <person name="Priest M."/>
            <person name="Roberts A."/>
            <person name="Saif S."/>
            <person name="Shea T."/>
            <person name="Sisk P."/>
            <person name="Sykes S."/>
            <person name="Wortman J."/>
            <person name="Nusbaum C."/>
            <person name="Birren B."/>
        </authorList>
    </citation>
    <scope>NUCLEOTIDE SEQUENCE [LARGE SCALE GENOMIC DNA]</scope>
    <source>
        <strain evidence="8 9">CBS 101466</strain>
    </source>
</reference>
<evidence type="ECO:0000256" key="2">
    <source>
        <dbReference type="ARBA" id="ARBA00022801"/>
    </source>
</evidence>
<comment type="similarity">
    <text evidence="1 6">Belongs to the glycosyl hydrolase 43 family.</text>
</comment>
<protein>
    <recommendedName>
        <fullName evidence="7">Beta-xylosidase C-terminal Concanavalin A-like domain-containing protein</fullName>
    </recommendedName>
</protein>
<dbReference type="SUPFAM" id="SSF49899">
    <property type="entry name" value="Concanavalin A-like lectins/glucanases"/>
    <property type="match status" value="1"/>
</dbReference>
<proteinExistence type="inferred from homology"/>
<evidence type="ECO:0000256" key="6">
    <source>
        <dbReference type="RuleBase" id="RU361187"/>
    </source>
</evidence>
<accession>W2RM64</accession>
<dbReference type="SUPFAM" id="SSF75005">
    <property type="entry name" value="Arabinanase/levansucrase/invertase"/>
    <property type="match status" value="1"/>
</dbReference>
<keyword evidence="9" id="KW-1185">Reference proteome</keyword>
<feature type="active site" description="Proton acceptor" evidence="4">
    <location>
        <position position="16"/>
    </location>
</feature>
<dbReference type="RefSeq" id="XP_008719780.1">
    <property type="nucleotide sequence ID" value="XM_008721558.1"/>
</dbReference>
<dbReference type="OrthoDB" id="408373at2759"/>
<feature type="site" description="Important for catalytic activity, responsible for pKa modulation of the active site Glu and correct orientation of both the proton donor and substrate" evidence="5">
    <location>
        <position position="145"/>
    </location>
</feature>
<dbReference type="Gene3D" id="2.60.120.200">
    <property type="match status" value="1"/>
</dbReference>
<dbReference type="GeneID" id="19974572"/>
<sequence length="511" mass="56952">MAARHINPIIPGFAPDPSLCVADGTFFLVNSTFHLFPGLPVYASKNLTEWKLIGNAVNRHGQLSLADTRTNIHELATGGNIVGTGGLYAPTIRYNNGTFYILCTIVTHRDPPAKSHSFANFILKTNDIYSGNWSDPIYFDFYAFDPSLFFDDDGRAYVHGAAMPGPETTIDIFEVDLKTGKKLTEQTTIWTGITKFFPEGPHIYKKDGYYYCLIAEDGTHEFHAVKIARSKTLMGPYESFEKNPLLSAAPGDYYQHIGHAELFQDPTGEWWCVCLGVRKTAKGHFVLSRETFLTQASWPEGDWPSIEPIKPNPERLAGQAKPQLLGGADEDELLFIREPGLRGYKRDGDTIMLKPSTLDFTYAVGTEPISFVGRRQRRLDGVASVKLLSGVQGADLKAGLAYFKDEHRFIRLFYDFSTSELCFDAVNASQKFAESSKRSLELVQGVELRVTYTELEYTCSFRPKGSEDWTQMATVDGLKMSDFDFVGPVIGVFAFGSASDTQVQFKGLQVD</sequence>
<dbReference type="InterPro" id="IPR023296">
    <property type="entry name" value="Glyco_hydro_beta-prop_sf"/>
</dbReference>
<name>W2RM64_CYPE1</name>
<dbReference type="HOGENOM" id="CLU_016508_2_0_1"/>
<dbReference type="Pfam" id="PF04616">
    <property type="entry name" value="Glyco_hydro_43"/>
    <property type="match status" value="1"/>
</dbReference>
<evidence type="ECO:0000259" key="7">
    <source>
        <dbReference type="Pfam" id="PF17851"/>
    </source>
</evidence>
<dbReference type="PANTHER" id="PTHR42812">
    <property type="entry name" value="BETA-XYLOSIDASE"/>
    <property type="match status" value="1"/>
</dbReference>
<dbReference type="Gene3D" id="2.115.10.20">
    <property type="entry name" value="Glycosyl hydrolase domain, family 43"/>
    <property type="match status" value="1"/>
</dbReference>
<evidence type="ECO:0000256" key="5">
    <source>
        <dbReference type="PIRSR" id="PIRSR606710-2"/>
    </source>
</evidence>
<dbReference type="InterPro" id="IPR006710">
    <property type="entry name" value="Glyco_hydro_43"/>
</dbReference>
<dbReference type="InterPro" id="IPR041542">
    <property type="entry name" value="GH43_C2"/>
</dbReference>
<dbReference type="GO" id="GO:0005975">
    <property type="term" value="P:carbohydrate metabolic process"/>
    <property type="evidence" value="ECO:0007669"/>
    <property type="project" value="InterPro"/>
</dbReference>
<dbReference type="Proteomes" id="UP000030752">
    <property type="component" value="Unassembled WGS sequence"/>
</dbReference>
<keyword evidence="3 6" id="KW-0326">Glycosidase</keyword>
<dbReference type="InterPro" id="IPR051795">
    <property type="entry name" value="Glycosyl_Hydrlase_43"/>
</dbReference>
<dbReference type="InterPro" id="IPR013320">
    <property type="entry name" value="ConA-like_dom_sf"/>
</dbReference>
<feature type="active site" description="Proton donor" evidence="4">
    <location>
        <position position="199"/>
    </location>
</feature>
<gene>
    <name evidence="8" type="ORF">HMPREF1541_07233</name>
</gene>
<evidence type="ECO:0000313" key="9">
    <source>
        <dbReference type="Proteomes" id="UP000030752"/>
    </source>
</evidence>
<feature type="domain" description="Beta-xylosidase C-terminal Concanavalin A-like" evidence="7">
    <location>
        <begin position="369"/>
        <end position="506"/>
    </location>
</feature>
<dbReference type="Pfam" id="PF17851">
    <property type="entry name" value="GH43_C2"/>
    <property type="match status" value="1"/>
</dbReference>
<dbReference type="eggNOG" id="ENOG502QQH8">
    <property type="taxonomic scope" value="Eukaryota"/>
</dbReference>
<dbReference type="AlphaFoldDB" id="W2RM64"/>
<dbReference type="EMBL" id="KB822723">
    <property type="protein sequence ID" value="ETN37611.1"/>
    <property type="molecule type" value="Genomic_DNA"/>
</dbReference>
<organism evidence="8 9">
    <name type="scientific">Cyphellophora europaea (strain CBS 101466)</name>
    <name type="common">Phialophora europaea</name>
    <dbReference type="NCBI Taxonomy" id="1220924"/>
    <lineage>
        <taxon>Eukaryota</taxon>
        <taxon>Fungi</taxon>
        <taxon>Dikarya</taxon>
        <taxon>Ascomycota</taxon>
        <taxon>Pezizomycotina</taxon>
        <taxon>Eurotiomycetes</taxon>
        <taxon>Chaetothyriomycetidae</taxon>
        <taxon>Chaetothyriales</taxon>
        <taxon>Cyphellophoraceae</taxon>
        <taxon>Cyphellophora</taxon>
    </lineage>
</organism>
<dbReference type="STRING" id="1220924.W2RM64"/>
<dbReference type="InParanoid" id="W2RM64"/>
<evidence type="ECO:0000256" key="4">
    <source>
        <dbReference type="PIRSR" id="PIRSR606710-1"/>
    </source>
</evidence>